<evidence type="ECO:0000256" key="6">
    <source>
        <dbReference type="ARBA" id="ARBA00023242"/>
    </source>
</evidence>
<comment type="subcellular location">
    <subcellularLocation>
        <location evidence="1">Nucleus</location>
    </subcellularLocation>
</comment>
<comment type="similarity">
    <text evidence="2">Belongs to the dpy-30 family.</text>
</comment>
<keyword evidence="11" id="KW-1185">Reference proteome</keyword>
<keyword evidence="6" id="KW-0539">Nucleus</keyword>
<keyword evidence="5" id="KW-0804">Transcription</keyword>
<feature type="signal peptide" evidence="9">
    <location>
        <begin position="1"/>
        <end position="15"/>
    </location>
</feature>
<evidence type="ECO:0000256" key="4">
    <source>
        <dbReference type="ARBA" id="ARBA00023015"/>
    </source>
</evidence>
<dbReference type="Proteomes" id="UP000593567">
    <property type="component" value="Unassembled WGS sequence"/>
</dbReference>
<organism evidence="10 11">
    <name type="scientific">Bugula neritina</name>
    <name type="common">Brown bryozoan</name>
    <name type="synonym">Sertularia neritina</name>
    <dbReference type="NCBI Taxonomy" id="10212"/>
    <lineage>
        <taxon>Eukaryota</taxon>
        <taxon>Metazoa</taxon>
        <taxon>Spiralia</taxon>
        <taxon>Lophotrochozoa</taxon>
        <taxon>Bryozoa</taxon>
        <taxon>Gymnolaemata</taxon>
        <taxon>Cheilostomatida</taxon>
        <taxon>Flustrina</taxon>
        <taxon>Buguloidea</taxon>
        <taxon>Bugulidae</taxon>
        <taxon>Bugula</taxon>
    </lineage>
</organism>
<evidence type="ECO:0000256" key="3">
    <source>
        <dbReference type="ARBA" id="ARBA00022853"/>
    </source>
</evidence>
<dbReference type="InterPro" id="IPR037856">
    <property type="entry name" value="Sdc1/DPY30"/>
</dbReference>
<dbReference type="PANTHER" id="PTHR23356">
    <property type="entry name" value="DPY30-RELATED"/>
    <property type="match status" value="1"/>
</dbReference>
<dbReference type="PANTHER" id="PTHR23356:SF16">
    <property type="entry name" value="DPY30 DOMAIN CONTAINING 2"/>
    <property type="match status" value="1"/>
</dbReference>
<evidence type="ECO:0000256" key="7">
    <source>
        <dbReference type="ARBA" id="ARBA00044172"/>
    </source>
</evidence>
<dbReference type="GO" id="GO:0048188">
    <property type="term" value="C:Set1C/COMPASS complex"/>
    <property type="evidence" value="ECO:0007669"/>
    <property type="project" value="InterPro"/>
</dbReference>
<dbReference type="FunFam" id="1.20.890.10:FF:000003">
    <property type="entry name" value="protein dpy-30 homolog"/>
    <property type="match status" value="1"/>
</dbReference>
<evidence type="ECO:0000313" key="11">
    <source>
        <dbReference type="Proteomes" id="UP000593567"/>
    </source>
</evidence>
<dbReference type="EMBL" id="VXIV02003179">
    <property type="protein sequence ID" value="KAF6020349.1"/>
    <property type="molecule type" value="Genomic_DNA"/>
</dbReference>
<dbReference type="AlphaFoldDB" id="A0A7J7J2G7"/>
<gene>
    <name evidence="10" type="ORF">EB796_021321</name>
</gene>
<dbReference type="InterPro" id="IPR007858">
    <property type="entry name" value="Dpy-30_motif"/>
</dbReference>
<evidence type="ECO:0000256" key="2">
    <source>
        <dbReference type="ARBA" id="ARBA00010849"/>
    </source>
</evidence>
<reference evidence="10" key="1">
    <citation type="submission" date="2020-06" db="EMBL/GenBank/DDBJ databases">
        <title>Draft genome of Bugula neritina, a colonial animal packing powerful symbionts and potential medicines.</title>
        <authorList>
            <person name="Rayko M."/>
        </authorList>
    </citation>
    <scope>NUCLEOTIDE SEQUENCE [LARGE SCALE GENOMIC DNA]</scope>
    <source>
        <strain evidence="10">Kwan_BN1</strain>
    </source>
</reference>
<comment type="caution">
    <text evidence="10">The sequence shown here is derived from an EMBL/GenBank/DDBJ whole genome shotgun (WGS) entry which is preliminary data.</text>
</comment>
<accession>A0A7J7J2G7</accession>
<dbReference type="GO" id="GO:0006325">
    <property type="term" value="P:chromatin organization"/>
    <property type="evidence" value="ECO:0007669"/>
    <property type="project" value="UniProtKB-KW"/>
</dbReference>
<feature type="chain" id="PRO_5029609786" description="Protein dpy-30 homolog" evidence="9">
    <location>
        <begin position="16"/>
        <end position="114"/>
    </location>
</feature>
<name>A0A7J7J2G7_BUGNE</name>
<dbReference type="CDD" id="cd22965">
    <property type="entry name" value="DD_DPY30_SDC1"/>
    <property type="match status" value="1"/>
</dbReference>
<feature type="compositionally biased region" description="Basic and acidic residues" evidence="8">
    <location>
        <begin position="40"/>
        <end position="53"/>
    </location>
</feature>
<evidence type="ECO:0000256" key="9">
    <source>
        <dbReference type="SAM" id="SignalP"/>
    </source>
</evidence>
<keyword evidence="9" id="KW-0732">Signal</keyword>
<evidence type="ECO:0000313" key="10">
    <source>
        <dbReference type="EMBL" id="KAF6020349.1"/>
    </source>
</evidence>
<evidence type="ECO:0000256" key="5">
    <source>
        <dbReference type="ARBA" id="ARBA00023163"/>
    </source>
</evidence>
<dbReference type="OrthoDB" id="417678at2759"/>
<keyword evidence="3" id="KW-0156">Chromatin regulator</keyword>
<protein>
    <recommendedName>
        <fullName evidence="7">Protein dpy-30 homolog</fullName>
    </recommendedName>
</protein>
<proteinExistence type="inferred from homology"/>
<keyword evidence="4" id="KW-0805">Transcription regulation</keyword>
<dbReference type="Gene3D" id="1.20.890.10">
    <property type="entry name" value="cAMP-dependent protein kinase regulatory subunit, dimerization-anchoring domain"/>
    <property type="match status" value="1"/>
</dbReference>
<feature type="compositionally biased region" description="Polar residues" evidence="8">
    <location>
        <begin position="17"/>
        <end position="32"/>
    </location>
</feature>
<sequence>MFIIFLFKLIDAAASETVSKPTTPVEGSTADPQTELGLTEDVKKIAQNEREQGDQPQAKKQKVELASLPTRAYLDQTVVPILLQGMSVLAKERPPNPVEFLAAYLMKNKDQFDQ</sequence>
<feature type="region of interest" description="Disordered" evidence="8">
    <location>
        <begin position="17"/>
        <end position="62"/>
    </location>
</feature>
<dbReference type="InterPro" id="IPR049629">
    <property type="entry name" value="DPY30_SDC1_DD"/>
</dbReference>
<evidence type="ECO:0000256" key="1">
    <source>
        <dbReference type="ARBA" id="ARBA00004123"/>
    </source>
</evidence>
<dbReference type="Pfam" id="PF05186">
    <property type="entry name" value="Dpy-30"/>
    <property type="match status" value="1"/>
</dbReference>
<evidence type="ECO:0000256" key="8">
    <source>
        <dbReference type="SAM" id="MobiDB-lite"/>
    </source>
</evidence>